<gene>
    <name evidence="2" type="ORF">ACFOSX_08155</name>
</gene>
<keyword evidence="1" id="KW-1133">Transmembrane helix</keyword>
<evidence type="ECO:0000313" key="3">
    <source>
        <dbReference type="Proteomes" id="UP001595812"/>
    </source>
</evidence>
<dbReference type="Proteomes" id="UP001595812">
    <property type="component" value="Unassembled WGS sequence"/>
</dbReference>
<keyword evidence="3" id="KW-1185">Reference proteome</keyword>
<evidence type="ECO:0000313" key="2">
    <source>
        <dbReference type="EMBL" id="MFC3877200.1"/>
    </source>
</evidence>
<feature type="transmembrane region" description="Helical" evidence="1">
    <location>
        <begin position="21"/>
        <end position="42"/>
    </location>
</feature>
<keyword evidence="1" id="KW-0472">Membrane</keyword>
<name>A0ABV8AJN0_9FLAO</name>
<proteinExistence type="predicted"/>
<reference evidence="3" key="1">
    <citation type="journal article" date="2019" name="Int. J. Syst. Evol. Microbiol.">
        <title>The Global Catalogue of Microorganisms (GCM) 10K type strain sequencing project: providing services to taxonomists for standard genome sequencing and annotation.</title>
        <authorList>
            <consortium name="The Broad Institute Genomics Platform"/>
            <consortium name="The Broad Institute Genome Sequencing Center for Infectious Disease"/>
            <person name="Wu L."/>
            <person name="Ma J."/>
        </authorList>
    </citation>
    <scope>NUCLEOTIDE SEQUENCE [LARGE SCALE GENOMIC DNA]</scope>
    <source>
        <strain evidence="3">CECT 8979</strain>
    </source>
</reference>
<dbReference type="RefSeq" id="WP_386099035.1">
    <property type="nucleotide sequence ID" value="NZ_JBHSAT010000004.1"/>
</dbReference>
<keyword evidence="1" id="KW-0812">Transmembrane</keyword>
<sequence length="267" mass="31512">MNKFFRQIRLKSMEKNKTGRYFKYAIGEIILVVIGILIALQINNWNEARKQKAVEISYLKRLLVDLENDEKLWISTHDRRKRQVEIIHEVIGLKYEPNDERLNLEILGAKLKMACTWHDINPNQQTFTEMLSSGNLDIIENDSIKTKLINLNTDYKSIANWDETVEASHSRIFDETLSLYDIRDSAPFDDLFSNYNNMKFTPEQKASAYFSMQQSFNQIMDSKVMFNILHMMSDNYHRQLGEFKQLKEDASELVDLIRSEIKQRIND</sequence>
<dbReference type="EMBL" id="JBHSAT010000004">
    <property type="protein sequence ID" value="MFC3877200.1"/>
    <property type="molecule type" value="Genomic_DNA"/>
</dbReference>
<protein>
    <submittedName>
        <fullName evidence="2">DUF6090 family protein</fullName>
    </submittedName>
</protein>
<organism evidence="2 3">
    <name type="scientific">Winogradskyella maritima</name>
    <dbReference type="NCBI Taxonomy" id="1517766"/>
    <lineage>
        <taxon>Bacteria</taxon>
        <taxon>Pseudomonadati</taxon>
        <taxon>Bacteroidota</taxon>
        <taxon>Flavobacteriia</taxon>
        <taxon>Flavobacteriales</taxon>
        <taxon>Flavobacteriaceae</taxon>
        <taxon>Winogradskyella</taxon>
    </lineage>
</organism>
<evidence type="ECO:0000256" key="1">
    <source>
        <dbReference type="SAM" id="Phobius"/>
    </source>
</evidence>
<dbReference type="Pfam" id="PF19578">
    <property type="entry name" value="DUF6090"/>
    <property type="match status" value="1"/>
</dbReference>
<dbReference type="InterPro" id="IPR045749">
    <property type="entry name" value="DUF6090"/>
</dbReference>
<comment type="caution">
    <text evidence="2">The sequence shown here is derived from an EMBL/GenBank/DDBJ whole genome shotgun (WGS) entry which is preliminary data.</text>
</comment>
<accession>A0ABV8AJN0</accession>